<dbReference type="GO" id="GO:0008270">
    <property type="term" value="F:zinc ion binding"/>
    <property type="evidence" value="ECO:0007669"/>
    <property type="project" value="UniProtKB-KW"/>
</dbReference>
<evidence type="ECO:0000256" key="6">
    <source>
        <dbReference type="ARBA" id="ARBA00022771"/>
    </source>
</evidence>
<dbReference type="InterPro" id="IPR013763">
    <property type="entry name" value="Cyclin-like_dom"/>
</dbReference>
<dbReference type="InterPro" id="IPR036915">
    <property type="entry name" value="Cyclin-like_sf"/>
</dbReference>
<comment type="subcellular location">
    <subcellularLocation>
        <location evidence="1">Nucleus</location>
    </subcellularLocation>
</comment>
<keyword evidence="6" id="KW-0863">Zinc-finger</keyword>
<evidence type="ECO:0000256" key="1">
    <source>
        <dbReference type="ARBA" id="ARBA00004123"/>
    </source>
</evidence>
<evidence type="ECO:0000313" key="14">
    <source>
        <dbReference type="EMBL" id="KAF7997005.1"/>
    </source>
</evidence>
<evidence type="ECO:0000256" key="11">
    <source>
        <dbReference type="ARBA" id="ARBA00031706"/>
    </source>
</evidence>
<name>A0A834Y0E3_APHGI</name>
<evidence type="ECO:0000256" key="5">
    <source>
        <dbReference type="ARBA" id="ARBA00022737"/>
    </source>
</evidence>
<comment type="function">
    <text evidence="12">General factor that plays a major role in the activation of eukaryotic genes transcribed by RNA polymerase II.</text>
</comment>
<dbReference type="FunFam" id="1.10.472.10:FF:000019">
    <property type="entry name" value="transcription initiation factor IIB"/>
    <property type="match status" value="1"/>
</dbReference>
<keyword evidence="4" id="KW-0479">Metal-binding</keyword>
<keyword evidence="10" id="KW-0539">Nucleus</keyword>
<comment type="caution">
    <text evidence="14">The sequence shown here is derived from an EMBL/GenBank/DDBJ whole genome shotgun (WGS) entry which is preliminary data.</text>
</comment>
<dbReference type="Pfam" id="PF00382">
    <property type="entry name" value="TFIIB"/>
    <property type="match status" value="2"/>
</dbReference>
<dbReference type="GO" id="GO:0070897">
    <property type="term" value="P:transcription preinitiation complex assembly"/>
    <property type="evidence" value="ECO:0007669"/>
    <property type="project" value="InterPro"/>
</dbReference>
<dbReference type="GO" id="GO:0005634">
    <property type="term" value="C:nucleus"/>
    <property type="evidence" value="ECO:0007669"/>
    <property type="project" value="UniProtKB-SubCell"/>
</dbReference>
<dbReference type="PRINTS" id="PR00685">
    <property type="entry name" value="TIFACTORIIB"/>
</dbReference>
<evidence type="ECO:0000256" key="7">
    <source>
        <dbReference type="ARBA" id="ARBA00022833"/>
    </source>
</evidence>
<dbReference type="OrthoDB" id="10249567at2759"/>
<comment type="similarity">
    <text evidence="2">Belongs to the TFIIB family.</text>
</comment>
<accession>A0A834Y0E3</accession>
<dbReference type="SUPFAM" id="SSF47954">
    <property type="entry name" value="Cyclin-like"/>
    <property type="match status" value="2"/>
</dbReference>
<protein>
    <recommendedName>
        <fullName evidence="3">Transcription initiation factor IIB</fullName>
    </recommendedName>
    <alternativeName>
        <fullName evidence="11">General transcription factor TFIIB</fullName>
    </alternativeName>
</protein>
<dbReference type="GO" id="GO:0016251">
    <property type="term" value="F:RNA polymerase II general transcription initiation factor activity"/>
    <property type="evidence" value="ECO:0007669"/>
    <property type="project" value="TreeGrafter"/>
</dbReference>
<keyword evidence="5" id="KW-0677">Repeat</keyword>
<dbReference type="InterPro" id="IPR013150">
    <property type="entry name" value="TFIIB_cyclin"/>
</dbReference>
<dbReference type="SMART" id="SM00385">
    <property type="entry name" value="CYCLIN"/>
    <property type="match status" value="2"/>
</dbReference>
<keyword evidence="8" id="KW-0805">Transcription regulation</keyword>
<feature type="domain" description="Cyclin-like" evidence="13">
    <location>
        <begin position="204"/>
        <end position="285"/>
    </location>
</feature>
<dbReference type="Proteomes" id="UP000639338">
    <property type="component" value="Unassembled WGS sequence"/>
</dbReference>
<dbReference type="EMBL" id="JACMRX010000001">
    <property type="protein sequence ID" value="KAF7997005.1"/>
    <property type="molecule type" value="Genomic_DNA"/>
</dbReference>
<sequence>MPLSSLYDKHWENILQFFAEHPEINPRFLTKAQDIQAIMSYLGLSLTPEGSKLEMDDQIRGLLGWIEYNSNYSSMDDDIYQRRAQMNNFNKDEQLTRAPTNPAYREIETMANRINLPQTTVNKANDLFKRVFNNGNNLRGQSILAIASACLYIACRQEKLQRTYKEICAVSTTSKKKIALCFKLILKTLANINETRIELMENSDYMTRFCIRLGLTKIVQLTAIYIAKKAVNIDIVPDRSSVSIDAAAIYMASQALEDKRTQTEIGDIVGVDDVTIRETYKLMLPHAVQLFPNYINFVTPIEQLPPM</sequence>
<dbReference type="GO" id="GO:0006367">
    <property type="term" value="P:transcription initiation at RNA polymerase II promoter"/>
    <property type="evidence" value="ECO:0007669"/>
    <property type="project" value="TreeGrafter"/>
</dbReference>
<evidence type="ECO:0000259" key="13">
    <source>
        <dbReference type="SMART" id="SM00385"/>
    </source>
</evidence>
<evidence type="ECO:0000256" key="4">
    <source>
        <dbReference type="ARBA" id="ARBA00022723"/>
    </source>
</evidence>
<keyword evidence="9" id="KW-0804">Transcription</keyword>
<evidence type="ECO:0000256" key="12">
    <source>
        <dbReference type="ARBA" id="ARBA00056616"/>
    </source>
</evidence>
<proteinExistence type="inferred from homology"/>
<feature type="domain" description="Cyclin-like" evidence="13">
    <location>
        <begin position="105"/>
        <end position="187"/>
    </location>
</feature>
<dbReference type="GO" id="GO:0097550">
    <property type="term" value="C:transcription preinitiation complex"/>
    <property type="evidence" value="ECO:0007669"/>
    <property type="project" value="TreeGrafter"/>
</dbReference>
<dbReference type="Gene3D" id="1.10.472.10">
    <property type="entry name" value="Cyclin-like"/>
    <property type="match status" value="2"/>
</dbReference>
<reference evidence="14 15" key="1">
    <citation type="submission" date="2020-08" db="EMBL/GenBank/DDBJ databases">
        <title>Aphidius gifuensis genome sequencing and assembly.</title>
        <authorList>
            <person name="Du Z."/>
        </authorList>
    </citation>
    <scope>NUCLEOTIDE SEQUENCE [LARGE SCALE GENOMIC DNA]</scope>
    <source>
        <strain evidence="14">YNYX2018</strain>
        <tissue evidence="14">Adults</tissue>
    </source>
</reference>
<evidence type="ECO:0000256" key="9">
    <source>
        <dbReference type="ARBA" id="ARBA00023163"/>
    </source>
</evidence>
<dbReference type="FunFam" id="1.10.472.10:FF:000008">
    <property type="entry name" value="Transcription initiation factor IIB"/>
    <property type="match status" value="1"/>
</dbReference>
<dbReference type="GO" id="GO:0017025">
    <property type="term" value="F:TBP-class protein binding"/>
    <property type="evidence" value="ECO:0007669"/>
    <property type="project" value="InterPro"/>
</dbReference>
<evidence type="ECO:0000256" key="2">
    <source>
        <dbReference type="ARBA" id="ARBA00010857"/>
    </source>
</evidence>
<gene>
    <name evidence="14" type="ORF">HCN44_005282</name>
</gene>
<dbReference type="InterPro" id="IPR000812">
    <property type="entry name" value="TFIIB"/>
</dbReference>
<dbReference type="PANTHER" id="PTHR11618">
    <property type="entry name" value="TRANSCRIPTION INITIATION FACTOR IIB-RELATED"/>
    <property type="match status" value="1"/>
</dbReference>
<dbReference type="CDD" id="cd20551">
    <property type="entry name" value="CYCLIN_TFIIB_rpt1"/>
    <property type="match status" value="1"/>
</dbReference>
<keyword evidence="15" id="KW-1185">Reference proteome</keyword>
<evidence type="ECO:0000313" key="15">
    <source>
        <dbReference type="Proteomes" id="UP000639338"/>
    </source>
</evidence>
<evidence type="ECO:0000256" key="3">
    <source>
        <dbReference type="ARBA" id="ARBA00013932"/>
    </source>
</evidence>
<evidence type="ECO:0000256" key="8">
    <source>
        <dbReference type="ARBA" id="ARBA00023015"/>
    </source>
</evidence>
<evidence type="ECO:0000256" key="10">
    <source>
        <dbReference type="ARBA" id="ARBA00023242"/>
    </source>
</evidence>
<organism evidence="14 15">
    <name type="scientific">Aphidius gifuensis</name>
    <name type="common">Parasitoid wasp</name>
    <dbReference type="NCBI Taxonomy" id="684658"/>
    <lineage>
        <taxon>Eukaryota</taxon>
        <taxon>Metazoa</taxon>
        <taxon>Ecdysozoa</taxon>
        <taxon>Arthropoda</taxon>
        <taxon>Hexapoda</taxon>
        <taxon>Insecta</taxon>
        <taxon>Pterygota</taxon>
        <taxon>Neoptera</taxon>
        <taxon>Endopterygota</taxon>
        <taxon>Hymenoptera</taxon>
        <taxon>Apocrita</taxon>
        <taxon>Ichneumonoidea</taxon>
        <taxon>Braconidae</taxon>
        <taxon>Aphidiinae</taxon>
        <taxon>Aphidius</taxon>
    </lineage>
</organism>
<dbReference type="PANTHER" id="PTHR11618:SF13">
    <property type="entry name" value="TRANSCRIPTION INITIATION FACTOR IIB"/>
    <property type="match status" value="1"/>
</dbReference>
<dbReference type="AlphaFoldDB" id="A0A834Y0E3"/>
<keyword evidence="7" id="KW-0862">Zinc</keyword>